<accession>A0A5J4WUD5</accession>
<protein>
    <submittedName>
        <fullName evidence="2">Uncharacterized protein</fullName>
    </submittedName>
</protein>
<dbReference type="Proteomes" id="UP000324800">
    <property type="component" value="Unassembled WGS sequence"/>
</dbReference>
<sequence>MEVLNKLSPEEQQKVEKGFGSQMRLTPFYEAQIQRRITEQSKNAIHINAGRDFGSGTGEQQDEFQEDFLGEPQQLEIRILYKKNKKHNPKKHQSGVGQSPWTIVQLDELSGTAREGLRSVKHKTVIEITHQLMAKDIPKGMQHQQIAGEAAQLFHAPGETFSINGNVKRVASSTDSIVSGQIGVAGTKPTNIQTASSTQFQGNPVRKPKMEKKGGWIPVGSNATSTNISVVANKNQIEDEQR</sequence>
<name>A0A5J4WUD5_9EUKA</name>
<feature type="region of interest" description="Disordered" evidence="1">
    <location>
        <begin position="195"/>
        <end position="221"/>
    </location>
</feature>
<gene>
    <name evidence="2" type="ORF">EZS28_006285</name>
</gene>
<dbReference type="AlphaFoldDB" id="A0A5J4WUD5"/>
<organism evidence="2 3">
    <name type="scientific">Streblomastix strix</name>
    <dbReference type="NCBI Taxonomy" id="222440"/>
    <lineage>
        <taxon>Eukaryota</taxon>
        <taxon>Metamonada</taxon>
        <taxon>Preaxostyla</taxon>
        <taxon>Oxymonadida</taxon>
        <taxon>Streblomastigidae</taxon>
        <taxon>Streblomastix</taxon>
    </lineage>
</organism>
<comment type="caution">
    <text evidence="2">The sequence shown here is derived from an EMBL/GenBank/DDBJ whole genome shotgun (WGS) entry which is preliminary data.</text>
</comment>
<dbReference type="EMBL" id="SNRW01001011">
    <property type="protein sequence ID" value="KAA6398192.1"/>
    <property type="molecule type" value="Genomic_DNA"/>
</dbReference>
<evidence type="ECO:0000256" key="1">
    <source>
        <dbReference type="SAM" id="MobiDB-lite"/>
    </source>
</evidence>
<reference evidence="2 3" key="1">
    <citation type="submission" date="2019-03" db="EMBL/GenBank/DDBJ databases">
        <title>Single cell metagenomics reveals metabolic interactions within the superorganism composed of flagellate Streblomastix strix and complex community of Bacteroidetes bacteria on its surface.</title>
        <authorList>
            <person name="Treitli S.C."/>
            <person name="Kolisko M."/>
            <person name="Husnik F."/>
            <person name="Keeling P."/>
            <person name="Hampl V."/>
        </authorList>
    </citation>
    <scope>NUCLEOTIDE SEQUENCE [LARGE SCALE GENOMIC DNA]</scope>
    <source>
        <strain evidence="2">ST1C</strain>
    </source>
</reference>
<evidence type="ECO:0000313" key="2">
    <source>
        <dbReference type="EMBL" id="KAA6398192.1"/>
    </source>
</evidence>
<evidence type="ECO:0000313" key="3">
    <source>
        <dbReference type="Proteomes" id="UP000324800"/>
    </source>
</evidence>
<proteinExistence type="predicted"/>